<dbReference type="STRING" id="43678.OJAG_04790"/>
<evidence type="ECO:0000313" key="5">
    <source>
        <dbReference type="Proteomes" id="UP000093412"/>
    </source>
</evidence>
<dbReference type="PATRIC" id="fig|43678.3.peg.511"/>
<proteinExistence type="predicted"/>
<evidence type="ECO:0000256" key="1">
    <source>
        <dbReference type="SAM" id="Phobius"/>
    </source>
</evidence>
<name>A0A163SWS4_9CELL</name>
<comment type="caution">
    <text evidence="2">The sequence shown here is derived from an EMBL/GenBank/DDBJ whole genome shotgun (WGS) entry which is preliminary data.</text>
</comment>
<gene>
    <name evidence="3" type="ORF">OERS_29990</name>
    <name evidence="2" type="ORF">OJAG_04790</name>
</gene>
<accession>A0A163SWS4</accession>
<dbReference type="Proteomes" id="UP000093412">
    <property type="component" value="Unassembled WGS sequence"/>
</dbReference>
<dbReference type="OrthoDB" id="4828043at2"/>
<evidence type="ECO:0000313" key="4">
    <source>
        <dbReference type="Proteomes" id="UP000076447"/>
    </source>
</evidence>
<sequence>MWFTIWSVLVVGTLVGAFFLGRDLWRKAKALLRQMSESSQVMDRFARRTDELTAAVAAAQPSTAPTLFDDPVLLHERVEELRAERAERRSQRRTRNKVTWDRWRRFNA</sequence>
<keyword evidence="1" id="KW-1133">Transmembrane helix</keyword>
<reference evidence="2 4" key="1">
    <citation type="submission" date="2016-01" db="EMBL/GenBank/DDBJ databases">
        <title>Genome sequence of Oerskovia enterophila VJag, an agar and cellulose degrading bacterium.</title>
        <authorList>
            <person name="Poehlein A."/>
            <person name="Jag V."/>
            <person name="Bengelsdorf F."/>
            <person name="Duerre P."/>
            <person name="Daniel R."/>
        </authorList>
    </citation>
    <scope>NUCLEOTIDE SEQUENCE [LARGE SCALE GENOMIC DNA]</scope>
    <source>
        <strain evidence="2 4">VJag</strain>
    </source>
</reference>
<evidence type="ECO:0000313" key="3">
    <source>
        <dbReference type="EMBL" id="OCI30341.1"/>
    </source>
</evidence>
<organism evidence="2 4">
    <name type="scientific">Oerskovia enterophila</name>
    <dbReference type="NCBI Taxonomy" id="43678"/>
    <lineage>
        <taxon>Bacteria</taxon>
        <taxon>Bacillati</taxon>
        <taxon>Actinomycetota</taxon>
        <taxon>Actinomycetes</taxon>
        <taxon>Micrococcales</taxon>
        <taxon>Cellulomonadaceae</taxon>
        <taxon>Oerskovia</taxon>
    </lineage>
</organism>
<evidence type="ECO:0000313" key="2">
    <source>
        <dbReference type="EMBL" id="KZM36842.1"/>
    </source>
</evidence>
<keyword evidence="1" id="KW-0812">Transmembrane</keyword>
<protein>
    <submittedName>
        <fullName evidence="2">Uncharacterized protein</fullName>
    </submittedName>
</protein>
<keyword evidence="5" id="KW-1185">Reference proteome</keyword>
<dbReference type="EMBL" id="LRIE01000040">
    <property type="protein sequence ID" value="KZM36842.1"/>
    <property type="molecule type" value="Genomic_DNA"/>
</dbReference>
<feature type="transmembrane region" description="Helical" evidence="1">
    <location>
        <begin position="6"/>
        <end position="25"/>
    </location>
</feature>
<dbReference type="Proteomes" id="UP000076447">
    <property type="component" value="Unassembled WGS sequence"/>
</dbReference>
<keyword evidence="1" id="KW-0472">Membrane</keyword>
<dbReference type="EMBL" id="MAQA01000039">
    <property type="protein sequence ID" value="OCI30341.1"/>
    <property type="molecule type" value="Genomic_DNA"/>
</dbReference>
<dbReference type="RefSeq" id="WP_056651892.1">
    <property type="nucleotide sequence ID" value="NZ_JBEPRG010000001.1"/>
</dbReference>
<dbReference type="AlphaFoldDB" id="A0A163SWS4"/>
<reference evidence="3 5" key="2">
    <citation type="submission" date="2016-06" db="EMBL/GenBank/DDBJ databases">
        <title>Genome sequence of Oerskovia enterophila DSM 43852.</title>
        <authorList>
            <person name="Poehlein A."/>
            <person name="Jag V."/>
            <person name="Bengelsdorf F.R."/>
            <person name="Daniel R."/>
            <person name="Duerre P."/>
        </authorList>
    </citation>
    <scope>NUCLEOTIDE SEQUENCE [LARGE SCALE GENOMIC DNA]</scope>
    <source>
        <strain evidence="3 5">DSM 43852</strain>
    </source>
</reference>